<dbReference type="PANTHER" id="PTHR28629">
    <property type="entry name" value="TRIOKINASE/FMN CYCLASE"/>
    <property type="match status" value="1"/>
</dbReference>
<name>A0A9D1LAJ0_9FIRM</name>
<gene>
    <name evidence="10" type="primary">dhaL</name>
    <name evidence="10" type="ORF">IAB02_02595</name>
</gene>
<evidence type="ECO:0000256" key="8">
    <source>
        <dbReference type="ARBA" id="ARBA00055771"/>
    </source>
</evidence>
<dbReference type="InterPro" id="IPR012737">
    <property type="entry name" value="DhaK_L_YcgS"/>
</dbReference>
<dbReference type="AlphaFoldDB" id="A0A9D1LAJ0"/>
<evidence type="ECO:0000256" key="3">
    <source>
        <dbReference type="ARBA" id="ARBA00012095"/>
    </source>
</evidence>
<dbReference type="PANTHER" id="PTHR28629:SF4">
    <property type="entry name" value="TRIOKINASE_FMN CYCLASE"/>
    <property type="match status" value="1"/>
</dbReference>
<reference evidence="10" key="2">
    <citation type="journal article" date="2021" name="PeerJ">
        <title>Extensive microbial diversity within the chicken gut microbiome revealed by metagenomics and culture.</title>
        <authorList>
            <person name="Gilroy R."/>
            <person name="Ravi A."/>
            <person name="Getino M."/>
            <person name="Pursley I."/>
            <person name="Horton D.L."/>
            <person name="Alikhan N.F."/>
            <person name="Baker D."/>
            <person name="Gharbi K."/>
            <person name="Hall N."/>
            <person name="Watson M."/>
            <person name="Adriaenssens E.M."/>
            <person name="Foster-Nyarko E."/>
            <person name="Jarju S."/>
            <person name="Secka A."/>
            <person name="Antonio M."/>
            <person name="Oren A."/>
            <person name="Chaudhuri R.R."/>
            <person name="La Ragione R."/>
            <person name="Hildebrand F."/>
            <person name="Pallen M.J."/>
        </authorList>
    </citation>
    <scope>NUCLEOTIDE SEQUENCE</scope>
    <source>
        <strain evidence="10">ChiHcec3-11533</strain>
    </source>
</reference>
<evidence type="ECO:0000256" key="5">
    <source>
        <dbReference type="ARBA" id="ARBA00022777"/>
    </source>
</evidence>
<feature type="domain" description="DhaL" evidence="9">
    <location>
        <begin position="6"/>
        <end position="205"/>
    </location>
</feature>
<accession>A0A9D1LAJ0</accession>
<evidence type="ECO:0000313" key="10">
    <source>
        <dbReference type="EMBL" id="HIU33433.1"/>
    </source>
</evidence>
<dbReference type="Pfam" id="PF02734">
    <property type="entry name" value="Dak2"/>
    <property type="match status" value="1"/>
</dbReference>
<dbReference type="GO" id="GO:0005829">
    <property type="term" value="C:cytosol"/>
    <property type="evidence" value="ECO:0007669"/>
    <property type="project" value="TreeGrafter"/>
</dbReference>
<evidence type="ECO:0000256" key="7">
    <source>
        <dbReference type="ARBA" id="ARBA00046577"/>
    </source>
</evidence>
<dbReference type="GO" id="GO:0019563">
    <property type="term" value="P:glycerol catabolic process"/>
    <property type="evidence" value="ECO:0007669"/>
    <property type="project" value="TreeGrafter"/>
</dbReference>
<dbReference type="Proteomes" id="UP000824072">
    <property type="component" value="Unassembled WGS sequence"/>
</dbReference>
<evidence type="ECO:0000256" key="6">
    <source>
        <dbReference type="ARBA" id="ARBA00022798"/>
    </source>
</evidence>
<dbReference type="SMART" id="SM01120">
    <property type="entry name" value="Dak2"/>
    <property type="match status" value="1"/>
</dbReference>
<dbReference type="SUPFAM" id="SSF101473">
    <property type="entry name" value="DhaL-like"/>
    <property type="match status" value="1"/>
</dbReference>
<evidence type="ECO:0000256" key="2">
    <source>
        <dbReference type="ARBA" id="ARBA00004745"/>
    </source>
</evidence>
<sequence>MTFPCDKGAQVALKIAHTIQANKDYLSEVDGLIGDGDHGINMNKGFTMFADKVGDTQMNLSEAFKTLSRTLMSDIGGSMGPLYGTFFIQMSRKAKGKEELSKEDFAVMLNAARDGITELGGAKVGDKTLMDALSPAADAYQAAIDGGATFPEALHKMKAAAEAGRDSTKDLVAKLGRASRLGERSRGVLDAGATSCCLILCALADGIEEYLA</sequence>
<dbReference type="PROSITE" id="PS51480">
    <property type="entry name" value="DHAL"/>
    <property type="match status" value="1"/>
</dbReference>
<comment type="subunit">
    <text evidence="7">Homodimer. The dihydroxyacetone kinase complex is composed of a homodimer of DhaM, a homodimer of DhaK and the subunit DhaL.</text>
</comment>
<dbReference type="FunFam" id="1.25.40.340:FF:000002">
    <property type="entry name" value="Dihydroxyacetone kinase, L subunit"/>
    <property type="match status" value="1"/>
</dbReference>
<dbReference type="InterPro" id="IPR004007">
    <property type="entry name" value="DhaL_dom"/>
</dbReference>
<evidence type="ECO:0000256" key="4">
    <source>
        <dbReference type="ARBA" id="ARBA00022679"/>
    </source>
</evidence>
<dbReference type="Gene3D" id="1.25.40.340">
    <property type="match status" value="1"/>
</dbReference>
<protein>
    <recommendedName>
        <fullName evidence="3">phosphoenolpyruvate--glycerone phosphotransferase</fullName>
        <ecNumber evidence="3">2.7.1.121</ecNumber>
    </recommendedName>
</protein>
<comment type="pathway">
    <text evidence="2">Polyol metabolism; glycerol degradation.</text>
</comment>
<dbReference type="InterPro" id="IPR036117">
    <property type="entry name" value="DhaL_dom_sf"/>
</dbReference>
<comment type="catalytic activity">
    <reaction evidence="1">
        <text>dihydroxyacetone + phosphoenolpyruvate = dihydroxyacetone phosphate + pyruvate</text>
        <dbReference type="Rhea" id="RHEA:18381"/>
        <dbReference type="ChEBI" id="CHEBI:15361"/>
        <dbReference type="ChEBI" id="CHEBI:16016"/>
        <dbReference type="ChEBI" id="CHEBI:57642"/>
        <dbReference type="ChEBI" id="CHEBI:58702"/>
        <dbReference type="EC" id="2.7.1.121"/>
    </reaction>
</comment>
<comment type="function">
    <text evidence="8">ADP-binding subunit of the dihydroxyacetone kinase, which is responsible for the phosphoenolpyruvate (PEP)-dependent phosphorylation of dihydroxyacetone. DhaL-ADP is converted to DhaL-ATP via a phosphoryl group transfer from DhaM and transmits it to dihydroxyacetone binds to DhaK.</text>
</comment>
<keyword evidence="6" id="KW-0319">Glycerol metabolism</keyword>
<dbReference type="EMBL" id="DVMU01000058">
    <property type="protein sequence ID" value="HIU33433.1"/>
    <property type="molecule type" value="Genomic_DNA"/>
</dbReference>
<evidence type="ECO:0000259" key="9">
    <source>
        <dbReference type="PROSITE" id="PS51480"/>
    </source>
</evidence>
<dbReference type="GO" id="GO:0004371">
    <property type="term" value="F:glycerone kinase activity"/>
    <property type="evidence" value="ECO:0007669"/>
    <property type="project" value="InterPro"/>
</dbReference>
<dbReference type="GO" id="GO:0047324">
    <property type="term" value="F:phosphoenolpyruvate-glycerone phosphotransferase activity"/>
    <property type="evidence" value="ECO:0007669"/>
    <property type="project" value="UniProtKB-EC"/>
</dbReference>
<dbReference type="EC" id="2.7.1.121" evidence="3"/>
<comment type="caution">
    <text evidence="10">The sequence shown here is derived from an EMBL/GenBank/DDBJ whole genome shotgun (WGS) entry which is preliminary data.</text>
</comment>
<evidence type="ECO:0000256" key="1">
    <source>
        <dbReference type="ARBA" id="ARBA00001113"/>
    </source>
</evidence>
<proteinExistence type="predicted"/>
<reference evidence="10" key="1">
    <citation type="submission" date="2020-10" db="EMBL/GenBank/DDBJ databases">
        <authorList>
            <person name="Gilroy R."/>
        </authorList>
    </citation>
    <scope>NUCLEOTIDE SEQUENCE</scope>
    <source>
        <strain evidence="10">ChiHcec3-11533</strain>
    </source>
</reference>
<dbReference type="InterPro" id="IPR050861">
    <property type="entry name" value="Dihydroxyacetone_Kinase"/>
</dbReference>
<evidence type="ECO:0000313" key="11">
    <source>
        <dbReference type="Proteomes" id="UP000824072"/>
    </source>
</evidence>
<keyword evidence="4" id="KW-0808">Transferase</keyword>
<keyword evidence="5 10" id="KW-0418">Kinase</keyword>
<dbReference type="NCBIfam" id="TIGR02365">
    <property type="entry name" value="dha_L_ycgS"/>
    <property type="match status" value="1"/>
</dbReference>
<organism evidence="10 11">
    <name type="scientific">Candidatus Pullichristensenella excrementigallinarum</name>
    <dbReference type="NCBI Taxonomy" id="2840907"/>
    <lineage>
        <taxon>Bacteria</taxon>
        <taxon>Bacillati</taxon>
        <taxon>Bacillota</taxon>
        <taxon>Clostridia</taxon>
        <taxon>Candidatus Pullichristensenella</taxon>
    </lineage>
</organism>